<evidence type="ECO:0000256" key="5">
    <source>
        <dbReference type="ARBA" id="ARBA00022842"/>
    </source>
</evidence>
<evidence type="ECO:0000313" key="11">
    <source>
        <dbReference type="Proteomes" id="UP000198640"/>
    </source>
</evidence>
<sequence length="125" mass="14015">MIYGIGTDLVDPARIARSLERHGERFAKRVLAEPEWSDYTENTKPALFLAKRFAAKEAFSKAAGTGLRAPVVFENIVVLHDALGKPYFEFFPELADWIEQRGIIGHHLSISDELTLASAFVILEK</sequence>
<dbReference type="GO" id="GO:0005737">
    <property type="term" value="C:cytoplasm"/>
    <property type="evidence" value="ECO:0007669"/>
    <property type="project" value="UniProtKB-SubCell"/>
</dbReference>
<dbReference type="NCBIfam" id="TIGR00556">
    <property type="entry name" value="pantethn_trn"/>
    <property type="match status" value="1"/>
</dbReference>
<evidence type="ECO:0000313" key="10">
    <source>
        <dbReference type="EMBL" id="SDX81038.1"/>
    </source>
</evidence>
<comment type="catalytic activity">
    <reaction evidence="8">
        <text>apo-[ACP] + CoA = holo-[ACP] + adenosine 3',5'-bisphosphate + H(+)</text>
        <dbReference type="Rhea" id="RHEA:12068"/>
        <dbReference type="Rhea" id="RHEA-COMP:9685"/>
        <dbReference type="Rhea" id="RHEA-COMP:9690"/>
        <dbReference type="ChEBI" id="CHEBI:15378"/>
        <dbReference type="ChEBI" id="CHEBI:29999"/>
        <dbReference type="ChEBI" id="CHEBI:57287"/>
        <dbReference type="ChEBI" id="CHEBI:58343"/>
        <dbReference type="ChEBI" id="CHEBI:64479"/>
        <dbReference type="EC" id="2.7.8.7"/>
    </reaction>
</comment>
<dbReference type="AlphaFoldDB" id="A0A1H3ESD0"/>
<dbReference type="InterPro" id="IPR004568">
    <property type="entry name" value="Ppantetheine-prot_Trfase_dom"/>
</dbReference>
<evidence type="ECO:0000259" key="9">
    <source>
        <dbReference type="Pfam" id="PF01648"/>
    </source>
</evidence>
<dbReference type="GO" id="GO:0008897">
    <property type="term" value="F:holo-[acyl-carrier-protein] synthase activity"/>
    <property type="evidence" value="ECO:0007669"/>
    <property type="project" value="UniProtKB-UniRule"/>
</dbReference>
<accession>A0A1H3ESD0</accession>
<dbReference type="EC" id="2.7.8.7" evidence="8"/>
<dbReference type="OrthoDB" id="517356at2"/>
<feature type="binding site" evidence="8">
    <location>
        <position position="8"/>
    </location>
    <ligand>
        <name>Mg(2+)</name>
        <dbReference type="ChEBI" id="CHEBI:18420"/>
    </ligand>
</feature>
<dbReference type="GO" id="GO:0000287">
    <property type="term" value="F:magnesium ion binding"/>
    <property type="evidence" value="ECO:0007669"/>
    <property type="project" value="UniProtKB-UniRule"/>
</dbReference>
<proteinExistence type="inferred from homology"/>
<keyword evidence="4 8" id="KW-0276">Fatty acid metabolism</keyword>
<keyword evidence="8" id="KW-0963">Cytoplasm</keyword>
<reference evidence="10 11" key="1">
    <citation type="submission" date="2016-10" db="EMBL/GenBank/DDBJ databases">
        <authorList>
            <person name="de Groot N.N."/>
        </authorList>
    </citation>
    <scope>NUCLEOTIDE SEQUENCE [LARGE SCALE GENOMIC DNA]</scope>
    <source>
        <strain evidence="10 11">Nm1</strain>
    </source>
</reference>
<keyword evidence="2 8" id="KW-0808">Transferase</keyword>
<gene>
    <name evidence="8" type="primary">acpS</name>
    <name evidence="10" type="ORF">SAMN05421881_100916</name>
</gene>
<keyword evidence="1 8" id="KW-0444">Lipid biosynthesis</keyword>
<dbReference type="EMBL" id="FNOY01000009">
    <property type="protein sequence ID" value="SDX81038.1"/>
    <property type="molecule type" value="Genomic_DNA"/>
</dbReference>
<keyword evidence="3 8" id="KW-0479">Metal-binding</keyword>
<dbReference type="InterPro" id="IPR002582">
    <property type="entry name" value="ACPS"/>
</dbReference>
<dbReference type="InterPro" id="IPR037143">
    <property type="entry name" value="4-PPantetheinyl_Trfase_dom_sf"/>
</dbReference>
<comment type="subcellular location">
    <subcellularLocation>
        <location evidence="8">Cytoplasm</location>
    </subcellularLocation>
</comment>
<comment type="similarity">
    <text evidence="8">Belongs to the P-Pant transferase superfamily. AcpS family.</text>
</comment>
<comment type="function">
    <text evidence="8">Transfers the 4'-phosphopantetheine moiety from coenzyme A to a Ser of acyl-carrier-protein.</text>
</comment>
<dbReference type="InterPro" id="IPR008278">
    <property type="entry name" value="4-PPantetheinyl_Trfase_dom"/>
</dbReference>
<feature type="domain" description="4'-phosphopantetheinyl transferase" evidence="9">
    <location>
        <begin position="4"/>
        <end position="99"/>
    </location>
</feature>
<keyword evidence="11" id="KW-1185">Reference proteome</keyword>
<dbReference type="Gene3D" id="3.90.470.20">
    <property type="entry name" value="4'-phosphopantetheinyl transferase domain"/>
    <property type="match status" value="1"/>
</dbReference>
<dbReference type="STRING" id="44576.SAMN05421881_100916"/>
<keyword evidence="5 8" id="KW-0460">Magnesium</keyword>
<keyword evidence="6 8" id="KW-0443">Lipid metabolism</keyword>
<dbReference type="SUPFAM" id="SSF56214">
    <property type="entry name" value="4'-phosphopantetheinyl transferase"/>
    <property type="match status" value="1"/>
</dbReference>
<dbReference type="RefSeq" id="WP_090412195.1">
    <property type="nucleotide sequence ID" value="NZ_FNOY01000009.1"/>
</dbReference>
<evidence type="ECO:0000256" key="4">
    <source>
        <dbReference type="ARBA" id="ARBA00022832"/>
    </source>
</evidence>
<evidence type="ECO:0000256" key="8">
    <source>
        <dbReference type="HAMAP-Rule" id="MF_00101"/>
    </source>
</evidence>
<protein>
    <recommendedName>
        <fullName evidence="8">Holo-[acyl-carrier-protein] synthase</fullName>
        <shortName evidence="8">Holo-ACP synthase</shortName>
        <ecNumber evidence="8">2.7.8.7</ecNumber>
    </recommendedName>
    <alternativeName>
        <fullName evidence="8">4'-phosphopantetheinyl transferase AcpS</fullName>
    </alternativeName>
</protein>
<organism evidence="10 11">
    <name type="scientific">Nitrosomonas halophila</name>
    <dbReference type="NCBI Taxonomy" id="44576"/>
    <lineage>
        <taxon>Bacteria</taxon>
        <taxon>Pseudomonadati</taxon>
        <taxon>Pseudomonadota</taxon>
        <taxon>Betaproteobacteria</taxon>
        <taxon>Nitrosomonadales</taxon>
        <taxon>Nitrosomonadaceae</taxon>
        <taxon>Nitrosomonas</taxon>
    </lineage>
</organism>
<dbReference type="NCBIfam" id="TIGR00516">
    <property type="entry name" value="acpS"/>
    <property type="match status" value="1"/>
</dbReference>
<dbReference type="HAMAP" id="MF_00101">
    <property type="entry name" value="AcpS"/>
    <property type="match status" value="1"/>
</dbReference>
<evidence type="ECO:0000256" key="6">
    <source>
        <dbReference type="ARBA" id="ARBA00023098"/>
    </source>
</evidence>
<dbReference type="Proteomes" id="UP000198640">
    <property type="component" value="Unassembled WGS sequence"/>
</dbReference>
<evidence type="ECO:0000256" key="1">
    <source>
        <dbReference type="ARBA" id="ARBA00022516"/>
    </source>
</evidence>
<keyword evidence="7 8" id="KW-0275">Fatty acid biosynthesis</keyword>
<evidence type="ECO:0000256" key="2">
    <source>
        <dbReference type="ARBA" id="ARBA00022679"/>
    </source>
</evidence>
<dbReference type="Pfam" id="PF01648">
    <property type="entry name" value="ACPS"/>
    <property type="match status" value="1"/>
</dbReference>
<name>A0A1H3ESD0_9PROT</name>
<evidence type="ECO:0000256" key="7">
    <source>
        <dbReference type="ARBA" id="ARBA00023160"/>
    </source>
</evidence>
<comment type="cofactor">
    <cofactor evidence="8">
        <name>Mg(2+)</name>
        <dbReference type="ChEBI" id="CHEBI:18420"/>
    </cofactor>
</comment>
<evidence type="ECO:0000256" key="3">
    <source>
        <dbReference type="ARBA" id="ARBA00022723"/>
    </source>
</evidence>
<feature type="binding site" evidence="8">
    <location>
        <position position="57"/>
    </location>
    <ligand>
        <name>Mg(2+)</name>
        <dbReference type="ChEBI" id="CHEBI:18420"/>
    </ligand>
</feature>
<dbReference type="GO" id="GO:0006633">
    <property type="term" value="P:fatty acid biosynthetic process"/>
    <property type="evidence" value="ECO:0007669"/>
    <property type="project" value="UniProtKB-UniRule"/>
</dbReference>